<dbReference type="InterPro" id="IPR011990">
    <property type="entry name" value="TPR-like_helical_dom_sf"/>
</dbReference>
<dbReference type="AlphaFoldDB" id="A0A7K1GJ68"/>
<evidence type="ECO:0000259" key="7">
    <source>
        <dbReference type="Pfam" id="PF07980"/>
    </source>
</evidence>
<comment type="caution">
    <text evidence="9">The sequence shown here is derived from an EMBL/GenBank/DDBJ whole genome shotgun (WGS) entry which is preliminary data.</text>
</comment>
<feature type="chain" id="PRO_5029568908" evidence="6">
    <location>
        <begin position="22"/>
        <end position="511"/>
    </location>
</feature>
<name>A0A7K1GJ68_9FLAO</name>
<dbReference type="RefSeq" id="WP_155034919.1">
    <property type="nucleotide sequence ID" value="NZ_JBHTIG010000045.1"/>
</dbReference>
<keyword evidence="5" id="KW-0998">Cell outer membrane</keyword>
<dbReference type="InterPro" id="IPR033985">
    <property type="entry name" value="SusD-like_N"/>
</dbReference>
<feature type="domain" description="RagB/SusD" evidence="7">
    <location>
        <begin position="349"/>
        <end position="510"/>
    </location>
</feature>
<keyword evidence="3 6" id="KW-0732">Signal</keyword>
<evidence type="ECO:0000256" key="4">
    <source>
        <dbReference type="ARBA" id="ARBA00023136"/>
    </source>
</evidence>
<reference evidence="9 10" key="1">
    <citation type="journal article" date="2006" name="Int. J. Syst. Evol. Microbiol.">
        <title>Myroides pelagicus sp. nov., isolated from seawater in Thailand.</title>
        <authorList>
            <person name="Yoon J."/>
            <person name="Maneerat S."/>
            <person name="Kawai F."/>
            <person name="Yokota A."/>
        </authorList>
    </citation>
    <scope>NUCLEOTIDE SEQUENCE [LARGE SCALE GENOMIC DNA]</scope>
    <source>
        <strain evidence="9 10">SM1T</strain>
    </source>
</reference>
<dbReference type="GO" id="GO:0009279">
    <property type="term" value="C:cell outer membrane"/>
    <property type="evidence" value="ECO:0007669"/>
    <property type="project" value="UniProtKB-SubCell"/>
</dbReference>
<evidence type="ECO:0000256" key="3">
    <source>
        <dbReference type="ARBA" id="ARBA00022729"/>
    </source>
</evidence>
<comment type="subcellular location">
    <subcellularLocation>
        <location evidence="1">Cell outer membrane</location>
    </subcellularLocation>
</comment>
<dbReference type="InterPro" id="IPR012944">
    <property type="entry name" value="SusD_RagB_dom"/>
</dbReference>
<accession>A0A7K1GJ68</accession>
<dbReference type="CDD" id="cd08977">
    <property type="entry name" value="SusD"/>
    <property type="match status" value="1"/>
</dbReference>
<evidence type="ECO:0000259" key="8">
    <source>
        <dbReference type="Pfam" id="PF14322"/>
    </source>
</evidence>
<dbReference type="PROSITE" id="PS51257">
    <property type="entry name" value="PROKAR_LIPOPROTEIN"/>
    <property type="match status" value="1"/>
</dbReference>
<keyword evidence="10" id="KW-1185">Reference proteome</keyword>
<keyword evidence="4" id="KW-0472">Membrane</keyword>
<comment type="similarity">
    <text evidence="2">Belongs to the SusD family.</text>
</comment>
<evidence type="ECO:0000256" key="1">
    <source>
        <dbReference type="ARBA" id="ARBA00004442"/>
    </source>
</evidence>
<evidence type="ECO:0000256" key="5">
    <source>
        <dbReference type="ARBA" id="ARBA00023237"/>
    </source>
</evidence>
<sequence length="511" mass="57883">MKKSIVKYIIFSLSLSMGVTSCSLDTEPTDSVVNANVFKTVEDTDKVLVGSWASLMETFYTYANPGFGTVLRTNDAMGNDIVVNRNYGYRNHYAFTALYNREGTNTHSWNLTYKTINNANNVIEKVYASKGSVIEKQRVKGQALALRGFMYLHLASSYALAVDVNPDAIVGPIYLKATTPTTVPNPGATVVEVYNQAISDLEEALTLIPESYVRDHKYQFDLNVVQGLLARAYLYTQNWEKAKLYSGKVLKKYSGLMTEGDYKSGFNDASNVEWIWAHQQTASNSNASYQFNFLDVTSKESYYFSFNADPYFKDLFDDGDYRKSMIYWAPDPSNVKPKQGNVAYMRYAKFKFKSGRIADIVLMRSSEMYLINAEASARLGDASALETLNILKRARGAQELTGLDGQALIEQIWIERRKELFGEGFSRVDIVRNQLAVERKLYPQDKLIPYSYEVMDDKGNIETKTVGLLPQGHRVISFADKSPFVANSKYYVFRIPEVEELENPNLYQNLN</sequence>
<evidence type="ECO:0000256" key="6">
    <source>
        <dbReference type="SAM" id="SignalP"/>
    </source>
</evidence>
<evidence type="ECO:0000313" key="9">
    <source>
        <dbReference type="EMBL" id="MTH28935.1"/>
    </source>
</evidence>
<evidence type="ECO:0000313" key="10">
    <source>
        <dbReference type="Proteomes" id="UP000488936"/>
    </source>
</evidence>
<dbReference type="Gene3D" id="1.25.40.390">
    <property type="match status" value="1"/>
</dbReference>
<feature type="domain" description="SusD-like N-terminal" evidence="8">
    <location>
        <begin position="83"/>
        <end position="234"/>
    </location>
</feature>
<gene>
    <name evidence="9" type="ORF">GJV77_03235</name>
</gene>
<evidence type="ECO:0000256" key="2">
    <source>
        <dbReference type="ARBA" id="ARBA00006275"/>
    </source>
</evidence>
<dbReference type="EMBL" id="WMJY01000005">
    <property type="protein sequence ID" value="MTH28935.1"/>
    <property type="molecule type" value="Genomic_DNA"/>
</dbReference>
<organism evidence="9 10">
    <name type="scientific">Myroides pelagicus</name>
    <dbReference type="NCBI Taxonomy" id="270914"/>
    <lineage>
        <taxon>Bacteria</taxon>
        <taxon>Pseudomonadati</taxon>
        <taxon>Bacteroidota</taxon>
        <taxon>Flavobacteriia</taxon>
        <taxon>Flavobacteriales</taxon>
        <taxon>Flavobacteriaceae</taxon>
        <taxon>Myroides</taxon>
    </lineage>
</organism>
<dbReference type="SUPFAM" id="SSF48452">
    <property type="entry name" value="TPR-like"/>
    <property type="match status" value="1"/>
</dbReference>
<dbReference type="Pfam" id="PF07980">
    <property type="entry name" value="SusD_RagB"/>
    <property type="match status" value="1"/>
</dbReference>
<dbReference type="Proteomes" id="UP000488936">
    <property type="component" value="Unassembled WGS sequence"/>
</dbReference>
<feature type="signal peptide" evidence="6">
    <location>
        <begin position="1"/>
        <end position="21"/>
    </location>
</feature>
<proteinExistence type="inferred from homology"/>
<protein>
    <submittedName>
        <fullName evidence="9">RagB/SusD family nutrient uptake outer membrane protein</fullName>
    </submittedName>
</protein>
<dbReference type="Pfam" id="PF14322">
    <property type="entry name" value="SusD-like_3"/>
    <property type="match status" value="1"/>
</dbReference>
<dbReference type="OrthoDB" id="1100079at2"/>